<dbReference type="PANTHER" id="PTHR10039:SF5">
    <property type="entry name" value="NACHT DOMAIN-CONTAINING PROTEIN"/>
    <property type="match status" value="1"/>
</dbReference>
<proteinExistence type="predicted"/>
<accession>A0AA39ZXK4</accession>
<dbReference type="AlphaFoldDB" id="A0AA39ZXK4"/>
<dbReference type="EMBL" id="JAUKUA010000007">
    <property type="protein sequence ID" value="KAK0705465.1"/>
    <property type="molecule type" value="Genomic_DNA"/>
</dbReference>
<sequence>MLDREEDISVAEKKTFDWIFEDPKADDLSWGNFRTWLREGDSLYWITGKAGSGKAGSGKSTLMNPMQETQEGLFRSLLYQVLVNHRELIPVIRSEIPFVKTDDLSGTWTKSRLERIFRRLTTQTVRQIKVFLFIDGLD</sequence>
<dbReference type="PANTHER" id="PTHR10039">
    <property type="entry name" value="AMELOGENIN"/>
    <property type="match status" value="1"/>
</dbReference>
<name>A0AA39ZXK4_9PEZI</name>
<organism evidence="1 2">
    <name type="scientific">Lasiosphaeris hirsuta</name>
    <dbReference type="NCBI Taxonomy" id="260670"/>
    <lineage>
        <taxon>Eukaryota</taxon>
        <taxon>Fungi</taxon>
        <taxon>Dikarya</taxon>
        <taxon>Ascomycota</taxon>
        <taxon>Pezizomycotina</taxon>
        <taxon>Sordariomycetes</taxon>
        <taxon>Sordariomycetidae</taxon>
        <taxon>Sordariales</taxon>
        <taxon>Lasiosphaeriaceae</taxon>
        <taxon>Lasiosphaeris</taxon>
    </lineage>
</organism>
<comment type="caution">
    <text evidence="1">The sequence shown here is derived from an EMBL/GenBank/DDBJ whole genome shotgun (WGS) entry which is preliminary data.</text>
</comment>
<gene>
    <name evidence="1" type="ORF">B0H67DRAFT_558063</name>
</gene>
<protein>
    <submittedName>
        <fullName evidence="1">Uncharacterized protein</fullName>
    </submittedName>
</protein>
<dbReference type="Proteomes" id="UP001172102">
    <property type="component" value="Unassembled WGS sequence"/>
</dbReference>
<reference evidence="1" key="1">
    <citation type="submission" date="2023-06" db="EMBL/GenBank/DDBJ databases">
        <title>Genome-scale phylogeny and comparative genomics of the fungal order Sordariales.</title>
        <authorList>
            <consortium name="Lawrence Berkeley National Laboratory"/>
            <person name="Hensen N."/>
            <person name="Bonometti L."/>
            <person name="Westerberg I."/>
            <person name="Brannstrom I.O."/>
            <person name="Guillou S."/>
            <person name="Cros-Aarteil S."/>
            <person name="Calhoun S."/>
            <person name="Haridas S."/>
            <person name="Kuo A."/>
            <person name="Mondo S."/>
            <person name="Pangilinan J."/>
            <person name="Riley R."/>
            <person name="Labutti K."/>
            <person name="Andreopoulos B."/>
            <person name="Lipzen A."/>
            <person name="Chen C."/>
            <person name="Yanf M."/>
            <person name="Daum C."/>
            <person name="Ng V."/>
            <person name="Clum A."/>
            <person name="Steindorff A."/>
            <person name="Ohm R."/>
            <person name="Martin F."/>
            <person name="Silar P."/>
            <person name="Natvig D."/>
            <person name="Lalanne C."/>
            <person name="Gautier V."/>
            <person name="Ament-Velasquez S.L."/>
            <person name="Kruys A."/>
            <person name="Hutchinson M.I."/>
            <person name="Powell A.J."/>
            <person name="Barry K."/>
            <person name="Miller A.N."/>
            <person name="Grigoriev I.V."/>
            <person name="Debuchy R."/>
            <person name="Gladieux P."/>
            <person name="Thoren M.H."/>
            <person name="Johannesson H."/>
        </authorList>
    </citation>
    <scope>NUCLEOTIDE SEQUENCE</scope>
    <source>
        <strain evidence="1">SMH4607-1</strain>
    </source>
</reference>
<evidence type="ECO:0000313" key="2">
    <source>
        <dbReference type="Proteomes" id="UP001172102"/>
    </source>
</evidence>
<keyword evidence="2" id="KW-1185">Reference proteome</keyword>
<evidence type="ECO:0000313" key="1">
    <source>
        <dbReference type="EMBL" id="KAK0705465.1"/>
    </source>
</evidence>